<name>A0ABS3HHQ0_9ENTE</name>
<dbReference type="InterPro" id="IPR013196">
    <property type="entry name" value="HTH_11"/>
</dbReference>
<dbReference type="InterPro" id="IPR050661">
    <property type="entry name" value="BglG_antiterminators"/>
</dbReference>
<evidence type="ECO:0000256" key="4">
    <source>
        <dbReference type="ARBA" id="ARBA00023159"/>
    </source>
</evidence>
<organism evidence="9 10">
    <name type="scientific">Candidatus Enterococcus murrayae</name>
    <dbReference type="NCBI Taxonomy" id="2815321"/>
    <lineage>
        <taxon>Bacteria</taxon>
        <taxon>Bacillati</taxon>
        <taxon>Bacillota</taxon>
        <taxon>Bacilli</taxon>
        <taxon>Lactobacillales</taxon>
        <taxon>Enterococcaceae</taxon>
        <taxon>Enterococcus</taxon>
    </lineage>
</organism>
<dbReference type="Gene3D" id="1.10.10.10">
    <property type="entry name" value="Winged helix-like DNA-binding domain superfamily/Winged helix DNA-binding domain"/>
    <property type="match status" value="2"/>
</dbReference>
<dbReference type="PROSITE" id="PS51099">
    <property type="entry name" value="PTS_EIIB_TYPE_2"/>
    <property type="match status" value="1"/>
</dbReference>
<dbReference type="Proteomes" id="UP000664495">
    <property type="component" value="Unassembled WGS sequence"/>
</dbReference>
<evidence type="ECO:0000256" key="1">
    <source>
        <dbReference type="ARBA" id="ARBA00022679"/>
    </source>
</evidence>
<dbReference type="InterPro" id="IPR036095">
    <property type="entry name" value="PTS_EIIB-like_sf"/>
</dbReference>
<dbReference type="Pfam" id="PF00874">
    <property type="entry name" value="PRD"/>
    <property type="match status" value="1"/>
</dbReference>
<dbReference type="CDD" id="cd00211">
    <property type="entry name" value="PTS_IIA_fru"/>
    <property type="match status" value="1"/>
</dbReference>
<accession>A0ABS3HHQ0</accession>
<evidence type="ECO:0000256" key="5">
    <source>
        <dbReference type="ARBA" id="ARBA00023163"/>
    </source>
</evidence>
<reference evidence="9 10" key="1">
    <citation type="submission" date="2021-03" db="EMBL/GenBank/DDBJ databases">
        <title>Enterococcal diversity collection.</title>
        <authorList>
            <person name="Gilmore M.S."/>
            <person name="Schwartzman J."/>
            <person name="Van Tyne D."/>
            <person name="Martin M."/>
            <person name="Earl A.M."/>
            <person name="Manson A.L."/>
            <person name="Straub T."/>
            <person name="Salamzade R."/>
            <person name="Saavedra J."/>
            <person name="Lebreton F."/>
            <person name="Prichula J."/>
            <person name="Schaufler K."/>
            <person name="Gaca A."/>
            <person name="Sgardioli B."/>
            <person name="Wagenaar J."/>
            <person name="Strong T."/>
        </authorList>
    </citation>
    <scope>NUCLEOTIDE SEQUENCE [LARGE SCALE GENOMIC DNA]</scope>
    <source>
        <strain evidence="9 10">MJM16</strain>
    </source>
</reference>
<evidence type="ECO:0000259" key="7">
    <source>
        <dbReference type="PROSITE" id="PS51099"/>
    </source>
</evidence>
<dbReference type="EMBL" id="JAFLVR010000027">
    <property type="protein sequence ID" value="MBO0452981.1"/>
    <property type="molecule type" value="Genomic_DNA"/>
</dbReference>
<protein>
    <submittedName>
        <fullName evidence="9">Transcription antiterminator</fullName>
    </submittedName>
</protein>
<dbReference type="Pfam" id="PF08279">
    <property type="entry name" value="HTH_11"/>
    <property type="match status" value="1"/>
</dbReference>
<dbReference type="Pfam" id="PF05043">
    <property type="entry name" value="Mga"/>
    <property type="match status" value="1"/>
</dbReference>
<dbReference type="Pfam" id="PF00359">
    <property type="entry name" value="PTS_EIIA_2"/>
    <property type="match status" value="1"/>
</dbReference>
<keyword evidence="5" id="KW-0804">Transcription</keyword>
<gene>
    <name evidence="9" type="ORF">JZO85_11910</name>
</gene>
<keyword evidence="10" id="KW-1185">Reference proteome</keyword>
<keyword evidence="1" id="KW-0808">Transferase</keyword>
<dbReference type="Gene3D" id="3.40.930.10">
    <property type="entry name" value="Mannitol-specific EII, Chain A"/>
    <property type="match status" value="1"/>
</dbReference>
<evidence type="ECO:0000259" key="6">
    <source>
        <dbReference type="PROSITE" id="PS51094"/>
    </source>
</evidence>
<feature type="domain" description="PRD" evidence="8">
    <location>
        <begin position="282"/>
        <end position="390"/>
    </location>
</feature>
<feature type="domain" description="PTS EIIA type-2" evidence="6">
    <location>
        <begin position="532"/>
        <end position="675"/>
    </location>
</feature>
<dbReference type="RefSeq" id="WP_207108754.1">
    <property type="nucleotide sequence ID" value="NZ_JAFLVR010000027.1"/>
</dbReference>
<keyword evidence="3" id="KW-0805">Transcription regulation</keyword>
<evidence type="ECO:0000259" key="8">
    <source>
        <dbReference type="PROSITE" id="PS51372"/>
    </source>
</evidence>
<dbReference type="SUPFAM" id="SSF52794">
    <property type="entry name" value="PTS system IIB component-like"/>
    <property type="match status" value="1"/>
</dbReference>
<feature type="domain" description="PTS EIIB type-2" evidence="7">
    <location>
        <begin position="395"/>
        <end position="484"/>
    </location>
</feature>
<dbReference type="SUPFAM" id="SSF46785">
    <property type="entry name" value="Winged helix' DNA-binding domain"/>
    <property type="match status" value="1"/>
</dbReference>
<evidence type="ECO:0000313" key="9">
    <source>
        <dbReference type="EMBL" id="MBO0452981.1"/>
    </source>
</evidence>
<keyword evidence="2" id="KW-0677">Repeat</keyword>
<dbReference type="InterPro" id="IPR016152">
    <property type="entry name" value="PTrfase/Anion_transptr"/>
</dbReference>
<dbReference type="CDD" id="cd05568">
    <property type="entry name" value="PTS_IIB_bgl_like"/>
    <property type="match status" value="1"/>
</dbReference>
<evidence type="ECO:0000256" key="2">
    <source>
        <dbReference type="ARBA" id="ARBA00022737"/>
    </source>
</evidence>
<dbReference type="SUPFAM" id="SSF63520">
    <property type="entry name" value="PTS-regulatory domain, PRD"/>
    <property type="match status" value="2"/>
</dbReference>
<evidence type="ECO:0000256" key="3">
    <source>
        <dbReference type="ARBA" id="ARBA00023015"/>
    </source>
</evidence>
<dbReference type="InterPro" id="IPR007737">
    <property type="entry name" value="Mga_HTH"/>
</dbReference>
<dbReference type="Gene3D" id="3.40.50.2300">
    <property type="match status" value="1"/>
</dbReference>
<dbReference type="PANTHER" id="PTHR30185">
    <property type="entry name" value="CRYPTIC BETA-GLUCOSIDE BGL OPERON ANTITERMINATOR"/>
    <property type="match status" value="1"/>
</dbReference>
<dbReference type="Gene3D" id="1.10.1790.10">
    <property type="entry name" value="PRD domain"/>
    <property type="match status" value="1"/>
</dbReference>
<dbReference type="InterPro" id="IPR036634">
    <property type="entry name" value="PRD_sf"/>
</dbReference>
<dbReference type="InterPro" id="IPR002178">
    <property type="entry name" value="PTS_EIIA_type-2_dom"/>
</dbReference>
<proteinExistence type="predicted"/>
<sequence length="679" mass="77298">MDNRLSNLYTLLAKQGKPIEISQLARQFQVSTRTIYNDINKLNELLETISSEKITIEKAQVCYRASVPVDMEKLLLKNNAFVSGDKTMRQTRILESILLSPDFFNSENLLQQTLISKNTLVSDLQQIRKKLTQSGICLESVPFRGYRVIGEEGDIRNLLAATIEKDPLLFEIEAYEKEQQLLTKIEAFIDTLCNKIGIQLSDESFQKVIVHFWIAKKRIELGKSFPISVEKELLNKEEQTLCDYQKELAVLFEHPVGTMECFYLANKLSEASVTKYQELRSDKWLTFNLMVETFINAVNQEYPTVDFSGDQKLYEGLINHLRPAYKRALAKETLENPMYEYVLDHHDKLHRLVCRHIPLIEKALEIRFTDHERSFFTLFFAASLEREKFYVPHKTKIIIICPAGISTSEILKNKIRNLFNVDIVGTFGAREGVRWLEGHTVDLVVSTIPLKLNGVPFVQVNPYLSDEDIRMITEFIKPIFHEVSIDHLIGIVKKYTSLTPQQVHSLSKEFMEYLNLKAAGKLKKEYQPMLKELLTEELIALQYHAKDRDEAVRKSGELLVKSGLASENYIEGMIKNVEVNGTYIVIAPGIAMPHARPEEGALAVGFSIVTLKEPVVFGHPKNDPVTIVIGLCAVDHQTHLKALAELVEILSHEENVGSFLAATEPKEILAMIKGGEESC</sequence>
<dbReference type="InterPro" id="IPR036390">
    <property type="entry name" value="WH_DNA-bd_sf"/>
</dbReference>
<dbReference type="PROSITE" id="PS51372">
    <property type="entry name" value="PRD_2"/>
    <property type="match status" value="1"/>
</dbReference>
<keyword evidence="4" id="KW-0010">Activator</keyword>
<comment type="caution">
    <text evidence="9">The sequence shown here is derived from an EMBL/GenBank/DDBJ whole genome shotgun (WGS) entry which is preliminary data.</text>
</comment>
<dbReference type="InterPro" id="IPR011608">
    <property type="entry name" value="PRD"/>
</dbReference>
<dbReference type="PROSITE" id="PS51094">
    <property type="entry name" value="PTS_EIIA_TYPE_2"/>
    <property type="match status" value="1"/>
</dbReference>
<dbReference type="InterPro" id="IPR013011">
    <property type="entry name" value="PTS_EIIB_2"/>
</dbReference>
<dbReference type="PANTHER" id="PTHR30185:SF18">
    <property type="entry name" value="TRANSCRIPTIONAL REGULATOR MTLR"/>
    <property type="match status" value="1"/>
</dbReference>
<evidence type="ECO:0000313" key="10">
    <source>
        <dbReference type="Proteomes" id="UP000664495"/>
    </source>
</evidence>
<dbReference type="InterPro" id="IPR036388">
    <property type="entry name" value="WH-like_DNA-bd_sf"/>
</dbReference>
<dbReference type="SUPFAM" id="SSF55804">
    <property type="entry name" value="Phoshotransferase/anion transport protein"/>
    <property type="match status" value="1"/>
</dbReference>